<organism evidence="1 2">
    <name type="scientific">Sagittula salina</name>
    <dbReference type="NCBI Taxonomy" id="2820268"/>
    <lineage>
        <taxon>Bacteria</taxon>
        <taxon>Pseudomonadati</taxon>
        <taxon>Pseudomonadota</taxon>
        <taxon>Alphaproteobacteria</taxon>
        <taxon>Rhodobacterales</taxon>
        <taxon>Roseobacteraceae</taxon>
        <taxon>Sagittula</taxon>
    </lineage>
</organism>
<gene>
    <name evidence="1" type="ORF">J5474_03905</name>
</gene>
<reference evidence="1" key="1">
    <citation type="submission" date="2021-03" db="EMBL/GenBank/DDBJ databases">
        <title>Sagittula salina sp. nov. strain M10.9X isolated from the marine waste.</title>
        <authorList>
            <person name="Satari L."/>
            <person name="Molina-Menor E."/>
            <person name="Vidal-Verdu A."/>
            <person name="Pascual J."/>
            <person name="Pereto J."/>
            <person name="Porcar M."/>
        </authorList>
    </citation>
    <scope>NUCLEOTIDE SEQUENCE</scope>
    <source>
        <strain evidence="1">M10.9X</strain>
    </source>
</reference>
<evidence type="ECO:0000313" key="2">
    <source>
        <dbReference type="Proteomes" id="UP000675940"/>
    </source>
</evidence>
<dbReference type="AlphaFoldDB" id="A0A940MMZ2"/>
<proteinExistence type="predicted"/>
<dbReference type="InterPro" id="IPR032347">
    <property type="entry name" value="DUF4864"/>
</dbReference>
<comment type="caution">
    <text evidence="1">The sequence shown here is derived from an EMBL/GenBank/DDBJ whole genome shotgun (WGS) entry which is preliminary data.</text>
</comment>
<dbReference type="RefSeq" id="WP_209359454.1">
    <property type="nucleotide sequence ID" value="NZ_JAGISH010000001.1"/>
</dbReference>
<accession>A0A940MMZ2</accession>
<protein>
    <submittedName>
        <fullName evidence="1">DUF4864 domain-containing protein</fullName>
    </submittedName>
</protein>
<dbReference type="Pfam" id="PF16156">
    <property type="entry name" value="DUF4864"/>
    <property type="match status" value="1"/>
</dbReference>
<dbReference type="Proteomes" id="UP000675940">
    <property type="component" value="Unassembled WGS sequence"/>
</dbReference>
<keyword evidence="2" id="KW-1185">Reference proteome</keyword>
<name>A0A940MMZ2_9RHOB</name>
<evidence type="ECO:0000313" key="1">
    <source>
        <dbReference type="EMBL" id="MBP0481636.1"/>
    </source>
</evidence>
<dbReference type="EMBL" id="JAGISH010000001">
    <property type="protein sequence ID" value="MBP0481636.1"/>
    <property type="molecule type" value="Genomic_DNA"/>
</dbReference>
<sequence>MRYCLVPILFVWGLMLRAEEVPHSSDREGVGADQTEAFLGGDFSAAFRRVGPGLQGTFGTPDSFGAMVRNRYPVV</sequence>